<organism evidence="3 4">
    <name type="scientific">Acidothermus cellulolyticus (strain ATCC 43068 / DSM 8971 / 11B)</name>
    <dbReference type="NCBI Taxonomy" id="351607"/>
    <lineage>
        <taxon>Bacteria</taxon>
        <taxon>Bacillati</taxon>
        <taxon>Actinomycetota</taxon>
        <taxon>Actinomycetes</taxon>
        <taxon>Acidothermales</taxon>
        <taxon>Acidothermaceae</taxon>
        <taxon>Acidothermus</taxon>
    </lineage>
</organism>
<dbReference type="EMBL" id="CP000481">
    <property type="protein sequence ID" value="ABK52323.1"/>
    <property type="molecule type" value="Genomic_DNA"/>
</dbReference>
<dbReference type="InterPro" id="IPR001482">
    <property type="entry name" value="T2SS/T4SS_dom"/>
</dbReference>
<dbReference type="GO" id="GO:0016887">
    <property type="term" value="F:ATP hydrolysis activity"/>
    <property type="evidence" value="ECO:0007669"/>
    <property type="project" value="InterPro"/>
</dbReference>
<dbReference type="InterPro" id="IPR027417">
    <property type="entry name" value="P-loop_NTPase"/>
</dbReference>
<dbReference type="Gene3D" id="3.30.450.90">
    <property type="match status" value="1"/>
</dbReference>
<dbReference type="Gene3D" id="3.40.50.300">
    <property type="entry name" value="P-loop containing nucleotide triphosphate hydrolases"/>
    <property type="match status" value="1"/>
</dbReference>
<dbReference type="Pfam" id="PF00437">
    <property type="entry name" value="T2SSE"/>
    <property type="match status" value="1"/>
</dbReference>
<dbReference type="AlphaFoldDB" id="A0LSB3"/>
<reference evidence="3 4" key="1">
    <citation type="journal article" date="2009" name="Genome Res.">
        <title>Complete genome of the cellulolytic thermophile Acidothermus cellulolyticus 11B provides insights into its ecophysiological and evolutionary adaptations.</title>
        <authorList>
            <person name="Barabote R.D."/>
            <person name="Xie G."/>
            <person name="Leu D.H."/>
            <person name="Normand P."/>
            <person name="Necsulea A."/>
            <person name="Daubin V."/>
            <person name="Medigue C."/>
            <person name="Adney W.S."/>
            <person name="Xu X.C."/>
            <person name="Lapidus A."/>
            <person name="Parales R.E."/>
            <person name="Detter C."/>
            <person name="Pujic P."/>
            <person name="Bruce D."/>
            <person name="Lavire C."/>
            <person name="Challacombe J.F."/>
            <person name="Brettin T.S."/>
            <person name="Berry A.M."/>
        </authorList>
    </citation>
    <scope>NUCLEOTIDE SEQUENCE [LARGE SCALE GENOMIC DNA]</scope>
    <source>
        <strain evidence="4">ATCC 43068 / DSM 8971 / 11B</strain>
    </source>
</reference>
<evidence type="ECO:0000259" key="2">
    <source>
        <dbReference type="PROSITE" id="PS00662"/>
    </source>
</evidence>
<feature type="domain" description="Bacterial type II secretion system protein E" evidence="2">
    <location>
        <begin position="192"/>
        <end position="206"/>
    </location>
</feature>
<dbReference type="InterPro" id="IPR050921">
    <property type="entry name" value="T4SS_GSP_E_ATPase"/>
</dbReference>
<dbReference type="Proteomes" id="UP000008221">
    <property type="component" value="Chromosome"/>
</dbReference>
<protein>
    <submittedName>
        <fullName evidence="3">Twitching motility protein</fullName>
    </submittedName>
</protein>
<dbReference type="InParanoid" id="A0LSB3"/>
<accession>A0LSB3</accession>
<evidence type="ECO:0000256" key="1">
    <source>
        <dbReference type="ARBA" id="ARBA00006611"/>
    </source>
</evidence>
<comment type="similarity">
    <text evidence="1">Belongs to the GSP E family.</text>
</comment>
<proteinExistence type="inferred from homology"/>
<dbReference type="PANTHER" id="PTHR30486:SF12">
    <property type="entry name" value="TYPE IV PILUS ATPASE PILU"/>
    <property type="match status" value="1"/>
</dbReference>
<dbReference type="PANTHER" id="PTHR30486">
    <property type="entry name" value="TWITCHING MOTILITY PROTEIN PILT"/>
    <property type="match status" value="1"/>
</dbReference>
<sequence length="356" mass="39058">MVEPFLRALVEAAGSDLHCKVGSPPRIRIDGRLRKLQTRDLTAADTERMVAEVMRKDLLEQFARTNEADFAYSLPGVGRFRVNAFRSRGSAGLVFRRVSVGAIPLEELGLPPIVASLALEPRGLVLVTGPTGVGKTTTLAGMIDHINNNREVHIVTIEDPIEVLHFDKLAMINQREVRVDTEDFAVALRAAMRQDPDVILVGEMRDQETVKAALSAAETGHFVMSTLHTTDAQETVNRIIDFFPPHEQKQIRLSLASTLRGILCQRLVPRADGEGRCVAMEVCINTGRIAEAIVDPEKTDQITDLIAEGGYYGMQTFDQHLVALIRDGVVTLEAAMAASSNPHDLTVELRRLGLVA</sequence>
<dbReference type="STRING" id="351607.Acel_0550"/>
<dbReference type="PROSITE" id="PS00662">
    <property type="entry name" value="T2SP_E"/>
    <property type="match status" value="1"/>
</dbReference>
<dbReference type="InterPro" id="IPR003593">
    <property type="entry name" value="AAA+_ATPase"/>
</dbReference>
<dbReference type="OrthoDB" id="9805147at2"/>
<dbReference type="HOGENOM" id="CLU_013446_4_0_11"/>
<dbReference type="NCBIfam" id="TIGR01420">
    <property type="entry name" value="pilT_fam"/>
    <property type="match status" value="1"/>
</dbReference>
<dbReference type="GO" id="GO:0005524">
    <property type="term" value="F:ATP binding"/>
    <property type="evidence" value="ECO:0007669"/>
    <property type="project" value="InterPro"/>
</dbReference>
<dbReference type="KEGG" id="ace:Acel_0550"/>
<dbReference type="SMART" id="SM00382">
    <property type="entry name" value="AAA"/>
    <property type="match status" value="1"/>
</dbReference>
<dbReference type="SUPFAM" id="SSF52540">
    <property type="entry name" value="P-loop containing nucleoside triphosphate hydrolases"/>
    <property type="match status" value="1"/>
</dbReference>
<dbReference type="RefSeq" id="WP_011719386.1">
    <property type="nucleotide sequence ID" value="NC_008578.1"/>
</dbReference>
<dbReference type="CDD" id="cd01131">
    <property type="entry name" value="PilT"/>
    <property type="match status" value="1"/>
</dbReference>
<dbReference type="eggNOG" id="COG2805">
    <property type="taxonomic scope" value="Bacteria"/>
</dbReference>
<evidence type="ECO:0000313" key="3">
    <source>
        <dbReference type="EMBL" id="ABK52323.1"/>
    </source>
</evidence>
<name>A0LSB3_ACIC1</name>
<dbReference type="InterPro" id="IPR006321">
    <property type="entry name" value="PilT/PilU"/>
</dbReference>
<keyword evidence="4" id="KW-1185">Reference proteome</keyword>
<gene>
    <name evidence="3" type="ordered locus">Acel_0550</name>
</gene>
<evidence type="ECO:0000313" key="4">
    <source>
        <dbReference type="Proteomes" id="UP000008221"/>
    </source>
</evidence>